<dbReference type="AlphaFoldDB" id="A0A221VXC4"/>
<evidence type="ECO:0000313" key="2">
    <source>
        <dbReference type="Proteomes" id="UP000204221"/>
    </source>
</evidence>
<dbReference type="Proteomes" id="UP000204221">
    <property type="component" value="Chromosome"/>
</dbReference>
<sequence length="83" mass="8574">METWRIIATVLMVVGGMVLVLVAMAQARDRRGSTQVDVLRAGGISLALLAVCVALVATVLPPTFAWGLVAATAIAVTVITLAE</sequence>
<gene>
    <name evidence="1" type="ORF">AHOG_01175</name>
</gene>
<name>A0A221VXC4_9PSEU</name>
<proteinExistence type="predicted"/>
<organism evidence="1 2">
    <name type="scientific">Actinoalloteichus hoggarensis</name>
    <dbReference type="NCBI Taxonomy" id="1470176"/>
    <lineage>
        <taxon>Bacteria</taxon>
        <taxon>Bacillati</taxon>
        <taxon>Actinomycetota</taxon>
        <taxon>Actinomycetes</taxon>
        <taxon>Pseudonocardiales</taxon>
        <taxon>Pseudonocardiaceae</taxon>
        <taxon>Actinoalloteichus</taxon>
    </lineage>
</organism>
<dbReference type="EMBL" id="CP022521">
    <property type="protein sequence ID" value="ASO17901.1"/>
    <property type="molecule type" value="Genomic_DNA"/>
</dbReference>
<dbReference type="RefSeq" id="WP_093939711.1">
    <property type="nucleotide sequence ID" value="NZ_CP022521.1"/>
</dbReference>
<accession>A0A221VXC4</accession>
<reference evidence="1 2" key="1">
    <citation type="submission" date="2017-07" db="EMBL/GenBank/DDBJ databases">
        <title>Complete genome sequence of Actinoalloteichus hoggarensis DSM 45943, type strain of Actinoalloteichus hoggarensis.</title>
        <authorList>
            <person name="Ruckert C."/>
            <person name="Nouioui I."/>
            <person name="Willmese J."/>
            <person name="van Wezel G."/>
            <person name="Klenk H.-P."/>
            <person name="Kalinowski J."/>
            <person name="Zotchev S.B."/>
        </authorList>
    </citation>
    <scope>NUCLEOTIDE SEQUENCE [LARGE SCALE GENOMIC DNA]</scope>
    <source>
        <strain evidence="1 2">DSM 45943</strain>
    </source>
</reference>
<evidence type="ECO:0000313" key="1">
    <source>
        <dbReference type="EMBL" id="ASO17901.1"/>
    </source>
</evidence>
<protein>
    <submittedName>
        <fullName evidence="1">Uncharacterized protein</fullName>
    </submittedName>
</protein>
<dbReference type="KEGG" id="ahg:AHOG_01175"/>
<keyword evidence="2" id="KW-1185">Reference proteome</keyword>